<evidence type="ECO:0008006" key="3">
    <source>
        <dbReference type="Google" id="ProtNLM"/>
    </source>
</evidence>
<dbReference type="OrthoDB" id="498125at2759"/>
<dbReference type="Proteomes" id="UP000265515">
    <property type="component" value="Unassembled WGS sequence"/>
</dbReference>
<protein>
    <recommendedName>
        <fullName evidence="3">Endonuclease/exonuclease/phosphatase domain-containing protein</fullName>
    </recommendedName>
</protein>
<keyword evidence="2" id="KW-1185">Reference proteome</keyword>
<name>A0A388KS06_CHABU</name>
<dbReference type="Gene3D" id="3.60.10.10">
    <property type="entry name" value="Endonuclease/exonuclease/phosphatase"/>
    <property type="match status" value="1"/>
</dbReference>
<accession>A0A388KS06</accession>
<evidence type="ECO:0000313" key="1">
    <source>
        <dbReference type="EMBL" id="GBG72855.1"/>
    </source>
</evidence>
<dbReference type="Gramene" id="GBG72855">
    <property type="protein sequence ID" value="GBG72855"/>
    <property type="gene ID" value="CBR_g12574"/>
</dbReference>
<dbReference type="SUPFAM" id="SSF56219">
    <property type="entry name" value="DNase I-like"/>
    <property type="match status" value="1"/>
</dbReference>
<dbReference type="AlphaFoldDB" id="A0A388KS06"/>
<organism evidence="1 2">
    <name type="scientific">Chara braunii</name>
    <name type="common">Braun's stonewort</name>
    <dbReference type="NCBI Taxonomy" id="69332"/>
    <lineage>
        <taxon>Eukaryota</taxon>
        <taxon>Viridiplantae</taxon>
        <taxon>Streptophyta</taxon>
        <taxon>Charophyceae</taxon>
        <taxon>Charales</taxon>
        <taxon>Characeae</taxon>
        <taxon>Chara</taxon>
    </lineage>
</organism>
<dbReference type="EMBL" id="BFEA01000173">
    <property type="protein sequence ID" value="GBG72855.1"/>
    <property type="molecule type" value="Genomic_DNA"/>
</dbReference>
<evidence type="ECO:0000313" key="2">
    <source>
        <dbReference type="Proteomes" id="UP000265515"/>
    </source>
</evidence>
<comment type="caution">
    <text evidence="1">The sequence shown here is derived from an EMBL/GenBank/DDBJ whole genome shotgun (WGS) entry which is preliminary data.</text>
</comment>
<sequence length="281" mass="31470">MQDPAMDRMAGGAVGLDGMAWEESAPIHNIMAEQQLVDPYRILHPTLKAFTYLKRNRSQHTSASRIDFFLVSESLRGAVQSTGISDLLYSPGLDHKFIYLHLVLEAAVKRGPGFFKVNNSLLDSHIMKRHILETCEDYGTRTTSFPQLVGSLSMATAKASCILAARRSAKEKEMEAVLRLAERNLVAQPGSTQLEDALDAARQRLAEWKCWKDASIRLRARVKELEQGEKMTKYFFQNIKSNTRNKLIDRLCTGDTVASDPDGMLSAAYTPPGRINCHKQQ</sequence>
<reference evidence="1 2" key="1">
    <citation type="journal article" date="2018" name="Cell">
        <title>The Chara Genome: Secondary Complexity and Implications for Plant Terrestrialization.</title>
        <authorList>
            <person name="Nishiyama T."/>
            <person name="Sakayama H."/>
            <person name="Vries J.D."/>
            <person name="Buschmann H."/>
            <person name="Saint-Marcoux D."/>
            <person name="Ullrich K.K."/>
            <person name="Haas F.B."/>
            <person name="Vanderstraeten L."/>
            <person name="Becker D."/>
            <person name="Lang D."/>
            <person name="Vosolsobe S."/>
            <person name="Rombauts S."/>
            <person name="Wilhelmsson P.K.I."/>
            <person name="Janitza P."/>
            <person name="Kern R."/>
            <person name="Heyl A."/>
            <person name="Rumpler F."/>
            <person name="Villalobos L.I.A.C."/>
            <person name="Clay J.M."/>
            <person name="Skokan R."/>
            <person name="Toyoda A."/>
            <person name="Suzuki Y."/>
            <person name="Kagoshima H."/>
            <person name="Schijlen E."/>
            <person name="Tajeshwar N."/>
            <person name="Catarino B."/>
            <person name="Hetherington A.J."/>
            <person name="Saltykova A."/>
            <person name="Bonnot C."/>
            <person name="Breuninger H."/>
            <person name="Symeonidi A."/>
            <person name="Radhakrishnan G.V."/>
            <person name="Van Nieuwerburgh F."/>
            <person name="Deforce D."/>
            <person name="Chang C."/>
            <person name="Karol K.G."/>
            <person name="Hedrich R."/>
            <person name="Ulvskov P."/>
            <person name="Glockner G."/>
            <person name="Delwiche C.F."/>
            <person name="Petrasek J."/>
            <person name="Van de Peer Y."/>
            <person name="Friml J."/>
            <person name="Beilby M."/>
            <person name="Dolan L."/>
            <person name="Kohara Y."/>
            <person name="Sugano S."/>
            <person name="Fujiyama A."/>
            <person name="Delaux P.-M."/>
            <person name="Quint M."/>
            <person name="TheiBen G."/>
            <person name="Hagemann M."/>
            <person name="Harholt J."/>
            <person name="Dunand C."/>
            <person name="Zachgo S."/>
            <person name="Langdale J."/>
            <person name="Maumus F."/>
            <person name="Straeten D.V.D."/>
            <person name="Gould S.B."/>
            <person name="Rensing S.A."/>
        </authorList>
    </citation>
    <scope>NUCLEOTIDE SEQUENCE [LARGE SCALE GENOMIC DNA]</scope>
    <source>
        <strain evidence="1 2">S276</strain>
    </source>
</reference>
<proteinExistence type="predicted"/>
<dbReference type="InterPro" id="IPR036691">
    <property type="entry name" value="Endo/exonu/phosph_ase_sf"/>
</dbReference>
<gene>
    <name evidence="1" type="ORF">CBR_g12574</name>
</gene>